<dbReference type="GO" id="GO:0005829">
    <property type="term" value="C:cytosol"/>
    <property type="evidence" value="ECO:0007669"/>
    <property type="project" value="TreeGrafter"/>
</dbReference>
<dbReference type="EMBL" id="UINC01006508">
    <property type="protein sequence ID" value="SVA27937.1"/>
    <property type="molecule type" value="Genomic_DNA"/>
</dbReference>
<sequence length="232" mass="27092">MKKALIILHQKRSITGDIGNKLKARGYSLDIRRPCCGESLPVNLDNHALVVILGGPISVNDDCEYKDYEIDWLKVVLESGKPFLGICLGAQMLAKHLGCKIEKNDSKLAEIGFFPIEPTELGHKLFKDQKIFYQFHDEGFELPIDSKLLATGKSFKYQAFQYQNCYAFQFHPEVNFYLHLRWLFFVLLYKPRKFFIPGSQNILYQLYLRFKHNKSVSVWLDHFLDNFLLKNY</sequence>
<organism evidence="2">
    <name type="scientific">marine metagenome</name>
    <dbReference type="NCBI Taxonomy" id="408172"/>
    <lineage>
        <taxon>unclassified sequences</taxon>
        <taxon>metagenomes</taxon>
        <taxon>ecological metagenomes</taxon>
    </lineage>
</organism>
<dbReference type="InterPro" id="IPR029062">
    <property type="entry name" value="Class_I_gatase-like"/>
</dbReference>
<name>A0A381UKT2_9ZZZZ</name>
<dbReference type="InterPro" id="IPR044992">
    <property type="entry name" value="ChyE-like"/>
</dbReference>
<dbReference type="PANTHER" id="PTHR42695">
    <property type="entry name" value="GLUTAMINE AMIDOTRANSFERASE YLR126C-RELATED"/>
    <property type="match status" value="1"/>
</dbReference>
<dbReference type="SUPFAM" id="SSF52317">
    <property type="entry name" value="Class I glutamine amidotransferase-like"/>
    <property type="match status" value="1"/>
</dbReference>
<protein>
    <recommendedName>
        <fullName evidence="1">Glutamine amidotransferase domain-containing protein</fullName>
    </recommendedName>
</protein>
<dbReference type="CDD" id="cd01741">
    <property type="entry name" value="GATase1_1"/>
    <property type="match status" value="1"/>
</dbReference>
<dbReference type="Pfam" id="PF00117">
    <property type="entry name" value="GATase"/>
    <property type="match status" value="1"/>
</dbReference>
<evidence type="ECO:0000259" key="1">
    <source>
        <dbReference type="Pfam" id="PF00117"/>
    </source>
</evidence>
<evidence type="ECO:0000313" key="2">
    <source>
        <dbReference type="EMBL" id="SVA27937.1"/>
    </source>
</evidence>
<dbReference type="Gene3D" id="3.40.50.880">
    <property type="match status" value="1"/>
</dbReference>
<proteinExistence type="predicted"/>
<dbReference type="AlphaFoldDB" id="A0A381UKT2"/>
<reference evidence="2" key="1">
    <citation type="submission" date="2018-05" db="EMBL/GenBank/DDBJ databases">
        <authorList>
            <person name="Lanie J.A."/>
            <person name="Ng W.-L."/>
            <person name="Kazmierczak K.M."/>
            <person name="Andrzejewski T.M."/>
            <person name="Davidsen T.M."/>
            <person name="Wayne K.J."/>
            <person name="Tettelin H."/>
            <person name="Glass J.I."/>
            <person name="Rusch D."/>
            <person name="Podicherti R."/>
            <person name="Tsui H.-C.T."/>
            <person name="Winkler M.E."/>
        </authorList>
    </citation>
    <scope>NUCLEOTIDE SEQUENCE</scope>
</reference>
<dbReference type="InterPro" id="IPR017926">
    <property type="entry name" value="GATASE"/>
</dbReference>
<feature type="domain" description="Glutamine amidotransferase" evidence="1">
    <location>
        <begin position="12"/>
        <end position="175"/>
    </location>
</feature>
<gene>
    <name evidence="2" type="ORF">METZ01_LOCUS80791</name>
</gene>
<accession>A0A381UKT2</accession>
<dbReference type="PANTHER" id="PTHR42695:SF5">
    <property type="entry name" value="GLUTAMINE AMIDOTRANSFERASE YLR126C-RELATED"/>
    <property type="match status" value="1"/>
</dbReference>
<dbReference type="PROSITE" id="PS51273">
    <property type="entry name" value="GATASE_TYPE_1"/>
    <property type="match status" value="1"/>
</dbReference>